<dbReference type="InterPro" id="IPR029063">
    <property type="entry name" value="SAM-dependent_MTases_sf"/>
</dbReference>
<proteinExistence type="predicted"/>
<dbReference type="Pfam" id="PF00891">
    <property type="entry name" value="Methyltransf_2"/>
    <property type="match status" value="1"/>
</dbReference>
<dbReference type="SUPFAM" id="SSF53335">
    <property type="entry name" value="S-adenosyl-L-methionine-dependent methyltransferases"/>
    <property type="match status" value="1"/>
</dbReference>
<dbReference type="GO" id="GO:0032259">
    <property type="term" value="P:methylation"/>
    <property type="evidence" value="ECO:0007669"/>
    <property type="project" value="UniProtKB-KW"/>
</dbReference>
<feature type="domain" description="O-methyltransferase C-terminal" evidence="4">
    <location>
        <begin position="170"/>
        <end position="335"/>
    </location>
</feature>
<dbReference type="InterPro" id="IPR036390">
    <property type="entry name" value="WH_DNA-bd_sf"/>
</dbReference>
<keyword evidence="2" id="KW-0808">Transferase</keyword>
<comment type="caution">
    <text evidence="6">The sequence shown here is derived from an EMBL/GenBank/DDBJ whole genome shotgun (WGS) entry which is preliminary data.</text>
</comment>
<dbReference type="GO" id="GO:0008168">
    <property type="term" value="F:methyltransferase activity"/>
    <property type="evidence" value="ECO:0007669"/>
    <property type="project" value="UniProtKB-KW"/>
</dbReference>
<dbReference type="RefSeq" id="WP_205050417.1">
    <property type="nucleotide sequence ID" value="NZ_JACJKX010000009.1"/>
</dbReference>
<dbReference type="Proteomes" id="UP000777002">
    <property type="component" value="Unassembled WGS sequence"/>
</dbReference>
<feature type="domain" description="BVU-1015-like N-terminal dimerisation-like" evidence="5">
    <location>
        <begin position="17"/>
        <end position="75"/>
    </location>
</feature>
<dbReference type="PIRSF" id="PIRSF005739">
    <property type="entry name" value="O-mtase"/>
    <property type="match status" value="1"/>
</dbReference>
<evidence type="ECO:0000259" key="5">
    <source>
        <dbReference type="Pfam" id="PF21212"/>
    </source>
</evidence>
<dbReference type="PANTHER" id="PTHR43712">
    <property type="entry name" value="PUTATIVE (AFU_ORTHOLOGUE AFUA_4G14580)-RELATED"/>
    <property type="match status" value="1"/>
</dbReference>
<evidence type="ECO:0000256" key="2">
    <source>
        <dbReference type="ARBA" id="ARBA00022679"/>
    </source>
</evidence>
<keyword evidence="7" id="KW-1185">Reference proteome</keyword>
<gene>
    <name evidence="6" type="ORF">H5985_06040</name>
</gene>
<dbReference type="InterPro" id="IPR016461">
    <property type="entry name" value="COMT-like"/>
</dbReference>
<dbReference type="InterPro" id="IPR036388">
    <property type="entry name" value="WH-like_DNA-bd_sf"/>
</dbReference>
<dbReference type="PANTHER" id="PTHR43712:SF2">
    <property type="entry name" value="O-METHYLTRANSFERASE CICE"/>
    <property type="match status" value="1"/>
</dbReference>
<dbReference type="Pfam" id="PF21212">
    <property type="entry name" value="Dimerisation2-like_dom"/>
    <property type="match status" value="1"/>
</dbReference>
<dbReference type="EMBL" id="JACJKX010000009">
    <property type="protein sequence ID" value="MBM6928828.1"/>
    <property type="molecule type" value="Genomic_DNA"/>
</dbReference>
<evidence type="ECO:0000313" key="6">
    <source>
        <dbReference type="EMBL" id="MBM6928828.1"/>
    </source>
</evidence>
<dbReference type="Gene3D" id="3.40.50.150">
    <property type="entry name" value="Vaccinia Virus protein VP39"/>
    <property type="match status" value="1"/>
</dbReference>
<keyword evidence="3" id="KW-0949">S-adenosyl-L-methionine</keyword>
<name>A0ABS2GSJ8_9BURK</name>
<evidence type="ECO:0000256" key="3">
    <source>
        <dbReference type="ARBA" id="ARBA00022691"/>
    </source>
</evidence>
<accession>A0ABS2GSJ8</accession>
<evidence type="ECO:0000256" key="1">
    <source>
        <dbReference type="ARBA" id="ARBA00022603"/>
    </source>
</evidence>
<reference evidence="6 7" key="1">
    <citation type="journal article" date="2021" name="Sci. Rep.">
        <title>The distribution of antibiotic resistance genes in chicken gut microbiota commensals.</title>
        <authorList>
            <person name="Juricova H."/>
            <person name="Matiasovicova J."/>
            <person name="Kubasova T."/>
            <person name="Cejkova D."/>
            <person name="Rychlik I."/>
        </authorList>
    </citation>
    <scope>NUCLEOTIDE SEQUENCE [LARGE SCALE GENOMIC DNA]</scope>
    <source>
        <strain evidence="6 7">An562</strain>
    </source>
</reference>
<dbReference type="PROSITE" id="PS51683">
    <property type="entry name" value="SAM_OMT_II"/>
    <property type="match status" value="1"/>
</dbReference>
<organism evidence="6 7">
    <name type="scientific">Parasutterella secunda</name>
    <dbReference type="NCBI Taxonomy" id="626947"/>
    <lineage>
        <taxon>Bacteria</taxon>
        <taxon>Pseudomonadati</taxon>
        <taxon>Pseudomonadota</taxon>
        <taxon>Betaproteobacteria</taxon>
        <taxon>Burkholderiales</taxon>
        <taxon>Sutterellaceae</taxon>
        <taxon>Parasutterella</taxon>
    </lineage>
</organism>
<keyword evidence="1 6" id="KW-0489">Methyltransferase</keyword>
<sequence>MMTLTQRKIEILQAFEKAQSIAFAPFVFQAVVAAKESGLLQALGESETALSIDALAQKTKLSQYAVTVLCDILAASEVIECDENHAYRLSRVGECLIYDRMTEVNFDFSDRVNYAPLKHTLEALKTGRAAGLKEYDANWQTIYPHLKDLPKDSRKAWFAFDHFHSDSAYQAALNILKTRPVRYFVDIGGNTGRFTKKALATWPESRACIVDLPEQIELMRQNPDLKSLQDRIDTVPINWLDPDAQPLIKEKVDLIWMSQFLDCFSRAEAVSILKRVKNLARQNGATVAILEPLVDHQRNRAATLSIACSSLYFSCLANGNSKFFSSEELQGIINESGLVVESVHEPIGVGHSLYICG</sequence>
<dbReference type="InterPro" id="IPR049480">
    <property type="entry name" value="BVU_1015-like_N"/>
</dbReference>
<dbReference type="Gene3D" id="1.10.10.10">
    <property type="entry name" value="Winged helix-like DNA-binding domain superfamily/Winged helix DNA-binding domain"/>
    <property type="match status" value="1"/>
</dbReference>
<dbReference type="SUPFAM" id="SSF46785">
    <property type="entry name" value="Winged helix' DNA-binding domain"/>
    <property type="match status" value="1"/>
</dbReference>
<evidence type="ECO:0000259" key="4">
    <source>
        <dbReference type="Pfam" id="PF00891"/>
    </source>
</evidence>
<dbReference type="Gene3D" id="1.20.58.1390">
    <property type="match status" value="1"/>
</dbReference>
<protein>
    <submittedName>
        <fullName evidence="6">Methyltransferase domain-containing protein</fullName>
    </submittedName>
</protein>
<evidence type="ECO:0000313" key="7">
    <source>
        <dbReference type="Proteomes" id="UP000777002"/>
    </source>
</evidence>
<dbReference type="InterPro" id="IPR001077">
    <property type="entry name" value="COMT_C"/>
</dbReference>